<feature type="region of interest" description="Disordered" evidence="1">
    <location>
        <begin position="109"/>
        <end position="137"/>
    </location>
</feature>
<evidence type="ECO:0000313" key="4">
    <source>
        <dbReference type="EMBL" id="MBX0293481.1"/>
    </source>
</evidence>
<dbReference type="AlphaFoldDB" id="A0AAW4P673"/>
<feature type="compositionally biased region" description="Acidic residues" evidence="1">
    <location>
        <begin position="1"/>
        <end position="12"/>
    </location>
</feature>
<keyword evidence="2" id="KW-1133">Transmembrane helix</keyword>
<comment type="caution">
    <text evidence="4">The sequence shown here is derived from an EMBL/GenBank/DDBJ whole genome shotgun (WGS) entry which is preliminary data.</text>
</comment>
<evidence type="ECO:0000256" key="2">
    <source>
        <dbReference type="SAM" id="Phobius"/>
    </source>
</evidence>
<feature type="compositionally biased region" description="Acidic residues" evidence="1">
    <location>
        <begin position="115"/>
        <end position="131"/>
    </location>
</feature>
<dbReference type="EMBL" id="RKLT01000001">
    <property type="protein sequence ID" value="MBX0293481.1"/>
    <property type="molecule type" value="Genomic_DNA"/>
</dbReference>
<accession>A0AAW4P673</accession>
<dbReference type="Pfam" id="PF24008">
    <property type="entry name" value="DUF7322"/>
    <property type="match status" value="1"/>
</dbReference>
<protein>
    <recommendedName>
        <fullName evidence="3">DUF7322 domain-containing protein</fullName>
    </recommendedName>
</protein>
<evidence type="ECO:0000313" key="5">
    <source>
        <dbReference type="Proteomes" id="UP001430455"/>
    </source>
</evidence>
<organism evidence="4 5">
    <name type="scientific">Haloarcula nitratireducens</name>
    <dbReference type="NCBI Taxonomy" id="2487749"/>
    <lineage>
        <taxon>Archaea</taxon>
        <taxon>Methanobacteriati</taxon>
        <taxon>Methanobacteriota</taxon>
        <taxon>Stenosarchaea group</taxon>
        <taxon>Halobacteria</taxon>
        <taxon>Halobacteriales</taxon>
        <taxon>Haloarculaceae</taxon>
        <taxon>Haloarcula</taxon>
    </lineage>
</organism>
<gene>
    <name evidence="4" type="ORF">EGH23_01140</name>
</gene>
<keyword evidence="5" id="KW-1185">Reference proteome</keyword>
<dbReference type="Proteomes" id="UP001430455">
    <property type="component" value="Unassembled WGS sequence"/>
</dbReference>
<evidence type="ECO:0000259" key="3">
    <source>
        <dbReference type="Pfam" id="PF24008"/>
    </source>
</evidence>
<feature type="domain" description="DUF7322" evidence="3">
    <location>
        <begin position="49"/>
        <end position="106"/>
    </location>
</feature>
<sequence>MLDGPDEGDPDATESVFSEKSPHEPEEFDPDSLGPDIPEAPSAPDGSAASDTAALFWKLVVVFNVALLALSVGPMFIFFEGNTDLGLRIFLVGLVAFGYGTFRYVRFRQSRERSEEDDGSSDATADDADDAATDHNG</sequence>
<dbReference type="RefSeq" id="WP_220578197.1">
    <property type="nucleotide sequence ID" value="NZ_RKLT01000001.1"/>
</dbReference>
<name>A0AAW4P673_9EURY</name>
<feature type="transmembrane region" description="Helical" evidence="2">
    <location>
        <begin position="85"/>
        <end position="105"/>
    </location>
</feature>
<keyword evidence="2" id="KW-0472">Membrane</keyword>
<proteinExistence type="predicted"/>
<feature type="region of interest" description="Disordered" evidence="1">
    <location>
        <begin position="1"/>
        <end position="48"/>
    </location>
</feature>
<evidence type="ECO:0000256" key="1">
    <source>
        <dbReference type="SAM" id="MobiDB-lite"/>
    </source>
</evidence>
<dbReference type="InterPro" id="IPR055746">
    <property type="entry name" value="DUF7322"/>
</dbReference>
<feature type="transmembrane region" description="Helical" evidence="2">
    <location>
        <begin position="55"/>
        <end position="79"/>
    </location>
</feature>
<keyword evidence="2" id="KW-0812">Transmembrane</keyword>
<reference evidence="4 5" key="1">
    <citation type="submission" date="2021-06" db="EMBL/GenBank/DDBJ databases">
        <title>Halomicroarcula sp. a new haloarchaeum isolated from saline soil.</title>
        <authorList>
            <person name="Duran-Viseras A."/>
            <person name="Sanchez-Porro C."/>
            <person name="Ventosa A."/>
        </authorList>
    </citation>
    <scope>NUCLEOTIDE SEQUENCE [LARGE SCALE GENOMIC DNA]</scope>
    <source>
        <strain evidence="4 5">F27</strain>
    </source>
</reference>